<dbReference type="PANTHER" id="PTHR13067">
    <property type="entry name" value="CASPASE-ACTIVATED DNASE"/>
    <property type="match status" value="1"/>
</dbReference>
<dbReference type="Pfam" id="PF02017">
    <property type="entry name" value="CIDE-N"/>
    <property type="match status" value="1"/>
</dbReference>
<dbReference type="Gene3D" id="3.10.20.10">
    <property type="match status" value="1"/>
</dbReference>
<dbReference type="GO" id="GO:0005737">
    <property type="term" value="C:cytoplasm"/>
    <property type="evidence" value="ECO:0007669"/>
    <property type="project" value="InterPro"/>
</dbReference>
<dbReference type="GO" id="GO:0004520">
    <property type="term" value="F:DNA endonuclease activity"/>
    <property type="evidence" value="ECO:0007669"/>
    <property type="project" value="InterPro"/>
</dbReference>
<evidence type="ECO:0000256" key="2">
    <source>
        <dbReference type="PROSITE-ProRule" id="PRU00447"/>
    </source>
</evidence>
<comment type="caution">
    <text evidence="4">The sequence shown here is derived from an EMBL/GenBank/DDBJ whole genome shotgun (WGS) entry which is preliminary data.</text>
</comment>
<dbReference type="Proteomes" id="UP001497623">
    <property type="component" value="Unassembled WGS sequence"/>
</dbReference>
<gene>
    <name evidence="4" type="ORF">MNOR_LOCUS5053</name>
</gene>
<dbReference type="PROSITE" id="PS51135">
    <property type="entry name" value="CIDE_N"/>
    <property type="match status" value="1"/>
</dbReference>
<proteinExistence type="predicted"/>
<evidence type="ECO:0000313" key="4">
    <source>
        <dbReference type="EMBL" id="CAL4065764.1"/>
    </source>
</evidence>
<dbReference type="PANTHER" id="PTHR13067:SF2">
    <property type="entry name" value="CASPASE-ACTIVATED DNASE"/>
    <property type="match status" value="1"/>
</dbReference>
<dbReference type="GO" id="GO:0006309">
    <property type="term" value="P:apoptotic DNA fragmentation"/>
    <property type="evidence" value="ECO:0007669"/>
    <property type="project" value="InterPro"/>
</dbReference>
<feature type="domain" description="CIDE-N" evidence="3">
    <location>
        <begin position="1"/>
        <end position="61"/>
    </location>
</feature>
<reference evidence="4 5" key="1">
    <citation type="submission" date="2024-05" db="EMBL/GenBank/DDBJ databases">
        <authorList>
            <person name="Wallberg A."/>
        </authorList>
    </citation>
    <scope>NUCLEOTIDE SEQUENCE [LARGE SCALE GENOMIC DNA]</scope>
</reference>
<keyword evidence="5" id="KW-1185">Reference proteome</keyword>
<accession>A0AAV2PZ75</accession>
<name>A0AAV2PZ75_MEGNR</name>
<dbReference type="SUPFAM" id="SSF54277">
    <property type="entry name" value="CAD &amp; PB1 domains"/>
    <property type="match status" value="1"/>
</dbReference>
<protein>
    <recommendedName>
        <fullName evidence="3">CIDE-N domain-containing protein</fullName>
    </recommendedName>
</protein>
<dbReference type="InterPro" id="IPR015311">
    <property type="entry name" value="DFF40_C"/>
</dbReference>
<dbReference type="Pfam" id="PF09230">
    <property type="entry name" value="DFF40"/>
    <property type="match status" value="1"/>
</dbReference>
<organism evidence="4 5">
    <name type="scientific">Meganyctiphanes norvegica</name>
    <name type="common">Northern krill</name>
    <name type="synonym">Thysanopoda norvegica</name>
    <dbReference type="NCBI Taxonomy" id="48144"/>
    <lineage>
        <taxon>Eukaryota</taxon>
        <taxon>Metazoa</taxon>
        <taxon>Ecdysozoa</taxon>
        <taxon>Arthropoda</taxon>
        <taxon>Crustacea</taxon>
        <taxon>Multicrustacea</taxon>
        <taxon>Malacostraca</taxon>
        <taxon>Eumalacostraca</taxon>
        <taxon>Eucarida</taxon>
        <taxon>Euphausiacea</taxon>
        <taxon>Euphausiidae</taxon>
        <taxon>Meganyctiphanes</taxon>
    </lineage>
</organism>
<dbReference type="EMBL" id="CAXKWB010001900">
    <property type="protein sequence ID" value="CAL4065764.1"/>
    <property type="molecule type" value="Genomic_DNA"/>
</dbReference>
<evidence type="ECO:0000313" key="5">
    <source>
        <dbReference type="Proteomes" id="UP001497623"/>
    </source>
</evidence>
<dbReference type="GO" id="GO:0005634">
    <property type="term" value="C:nucleus"/>
    <property type="evidence" value="ECO:0007669"/>
    <property type="project" value="InterPro"/>
</dbReference>
<keyword evidence="1 2" id="KW-0053">Apoptosis</keyword>
<dbReference type="AlphaFoldDB" id="A0AAV2PZ75"/>
<dbReference type="InterPro" id="IPR039729">
    <property type="entry name" value="DFF40"/>
</dbReference>
<dbReference type="SUPFAM" id="SSF54060">
    <property type="entry name" value="His-Me finger endonucleases"/>
    <property type="match status" value="1"/>
</dbReference>
<evidence type="ECO:0000256" key="1">
    <source>
        <dbReference type="ARBA" id="ARBA00022703"/>
    </source>
</evidence>
<dbReference type="InterPro" id="IPR044925">
    <property type="entry name" value="His-Me_finger_sf"/>
</dbReference>
<evidence type="ECO:0000259" key="3">
    <source>
        <dbReference type="PROSITE" id="PS51135"/>
    </source>
</evidence>
<sequence>MGVIASDYDEFMQKCVSKFHLEKEDFVLTLEDGTEVDDEYFEVLPEGTILNLQTKNKNSLQNVVEFMKECFDKMPQMHDHVNELLNMSRECVELKSLFHLMAEVCSDSKNSGNRIEEDNIWFQGLDTKHRVKEAVMRSGAEARMRGYLERSKKELLTTDNKSQKENIFVKTIDYFKESLRSNKYNAAYFDRSTDPTESLCDQNGLFRCDGEYDKSGCSALHFINPYSSREARIIFSTWNFDHVIEKSRTILPTLKTALSSPKAADINLQYFYDLLFVHKKDMNCDGNLKLVHIACHVKKPHKNRCLQSKIFKKKKDEEHKGIEIVHDKTSKVLKKKIVRTVKEKELSKREERLFDIVDGLSLNNNCESRRKSRYRRCKENIIYVEPGRRKGNKRKWAHEFSISKRSKITRDSVVLEQTSYSDSIYYRNDIIARKR</sequence>
<dbReference type="GO" id="GO:0016787">
    <property type="term" value="F:hydrolase activity"/>
    <property type="evidence" value="ECO:0007669"/>
    <property type="project" value="InterPro"/>
</dbReference>
<dbReference type="InterPro" id="IPR003508">
    <property type="entry name" value="CIDE-N_dom"/>
</dbReference>